<name>A0AAE4I3S1_9ENTE</name>
<dbReference type="Pfam" id="PF03773">
    <property type="entry name" value="ArsP_1"/>
    <property type="match status" value="1"/>
</dbReference>
<proteinExistence type="inferred from homology"/>
<evidence type="ECO:0000256" key="4">
    <source>
        <dbReference type="ARBA" id="ARBA00022692"/>
    </source>
</evidence>
<dbReference type="Proteomes" id="UP001180842">
    <property type="component" value="Unassembled WGS sequence"/>
</dbReference>
<dbReference type="InterPro" id="IPR053166">
    <property type="entry name" value="UPF0718_permease"/>
</dbReference>
<feature type="transmembrane region" description="Helical" evidence="7">
    <location>
        <begin position="244"/>
        <end position="265"/>
    </location>
</feature>
<feature type="transmembrane region" description="Helical" evidence="7">
    <location>
        <begin position="115"/>
        <end position="137"/>
    </location>
</feature>
<dbReference type="InterPro" id="IPR005524">
    <property type="entry name" value="DUF318"/>
</dbReference>
<evidence type="ECO:0000256" key="5">
    <source>
        <dbReference type="ARBA" id="ARBA00022989"/>
    </source>
</evidence>
<accession>A0AAE4I3S1</accession>
<dbReference type="AlphaFoldDB" id="A0AAE4I3S1"/>
<reference evidence="8" key="1">
    <citation type="submission" date="2023-03" db="EMBL/GenBank/DDBJ databases">
        <authorList>
            <person name="Shen W."/>
            <person name="Cai J."/>
        </authorList>
    </citation>
    <scope>NUCLEOTIDE SEQUENCE</scope>
    <source>
        <strain evidence="8">P69-2</strain>
    </source>
</reference>
<dbReference type="PANTHER" id="PTHR42775">
    <property type="entry name" value="PERMEASE RV2963-RELATED"/>
    <property type="match status" value="1"/>
</dbReference>
<evidence type="ECO:0000256" key="1">
    <source>
        <dbReference type="ARBA" id="ARBA00004651"/>
    </source>
</evidence>
<gene>
    <name evidence="8" type="ORF">P7H00_09465</name>
</gene>
<feature type="transmembrane region" description="Helical" evidence="7">
    <location>
        <begin position="304"/>
        <end position="323"/>
    </location>
</feature>
<feature type="transmembrane region" description="Helical" evidence="7">
    <location>
        <begin position="144"/>
        <end position="163"/>
    </location>
</feature>
<keyword evidence="6 7" id="KW-0472">Membrane</keyword>
<feature type="transmembrane region" description="Helical" evidence="7">
    <location>
        <begin position="48"/>
        <end position="66"/>
    </location>
</feature>
<protein>
    <submittedName>
        <fullName evidence="8">Permease</fullName>
    </submittedName>
</protein>
<keyword evidence="5 7" id="KW-1133">Transmembrane helix</keyword>
<comment type="similarity">
    <text evidence="2">Belongs to the UPF0718 family.</text>
</comment>
<comment type="caution">
    <text evidence="8">The sequence shown here is derived from an EMBL/GenBank/DDBJ whole genome shotgun (WGS) entry which is preliminary data.</text>
</comment>
<dbReference type="EMBL" id="JARQAI010000013">
    <property type="protein sequence ID" value="MDT2737354.1"/>
    <property type="molecule type" value="Genomic_DNA"/>
</dbReference>
<dbReference type="GO" id="GO:0005886">
    <property type="term" value="C:plasma membrane"/>
    <property type="evidence" value="ECO:0007669"/>
    <property type="project" value="UniProtKB-SubCell"/>
</dbReference>
<keyword evidence="4 7" id="KW-0812">Transmembrane</keyword>
<evidence type="ECO:0000256" key="2">
    <source>
        <dbReference type="ARBA" id="ARBA00006386"/>
    </source>
</evidence>
<evidence type="ECO:0000256" key="7">
    <source>
        <dbReference type="SAM" id="Phobius"/>
    </source>
</evidence>
<feature type="transmembrane region" description="Helical" evidence="7">
    <location>
        <begin position="209"/>
        <end position="232"/>
    </location>
</feature>
<evidence type="ECO:0000256" key="3">
    <source>
        <dbReference type="ARBA" id="ARBA00022475"/>
    </source>
</evidence>
<keyword evidence="3" id="KW-1003">Cell membrane</keyword>
<sequence length="328" mass="35890">MWTWISDQLLKMVWLNDLMGKLIECFGLSLDSKIGASLQFFLFDTIKIFILLTILIFVMGVIQTFFPPERTKVLLGGLKGWKGNLLGALLGTVTPFCSCSSIPIFIGFTTAGLPLGVTFSFLISSPMVDIASIILLMSFFGWKFAVAYVLLGLLLAVIGGTLIDKLHLENEVQDYIREMEEGLSQVETYTIKKRMSYGWGQVKEVASKVWLYVLIGVGIGALIHNWIPTSFIQSILGNNNPFGLIIATLIGAPIYADIFGVLPIAEALFSKGVPVGTLMAFMMSVTTLSLPSLIMLSRVVKPKLLGIFITICIVGILLIGFTFNSVAL</sequence>
<organism evidence="8 9">
    <name type="scientific">Enterococcus pseudoavium</name>
    <dbReference type="NCBI Taxonomy" id="44007"/>
    <lineage>
        <taxon>Bacteria</taxon>
        <taxon>Bacillati</taxon>
        <taxon>Bacillota</taxon>
        <taxon>Bacilli</taxon>
        <taxon>Lactobacillales</taxon>
        <taxon>Enterococcaceae</taxon>
        <taxon>Enterococcus</taxon>
    </lineage>
</organism>
<evidence type="ECO:0000313" key="9">
    <source>
        <dbReference type="Proteomes" id="UP001180842"/>
    </source>
</evidence>
<dbReference type="RefSeq" id="WP_067624715.1">
    <property type="nucleotide sequence ID" value="NZ_BAAAXL010000012.1"/>
</dbReference>
<feature type="transmembrane region" description="Helical" evidence="7">
    <location>
        <begin position="86"/>
        <end position="109"/>
    </location>
</feature>
<comment type="subcellular location">
    <subcellularLocation>
        <location evidence="1">Cell membrane</location>
        <topology evidence="1">Multi-pass membrane protein</topology>
    </subcellularLocation>
</comment>
<feature type="transmembrane region" description="Helical" evidence="7">
    <location>
        <begin position="277"/>
        <end position="297"/>
    </location>
</feature>
<evidence type="ECO:0000256" key="6">
    <source>
        <dbReference type="ARBA" id="ARBA00023136"/>
    </source>
</evidence>
<evidence type="ECO:0000313" key="8">
    <source>
        <dbReference type="EMBL" id="MDT2737354.1"/>
    </source>
</evidence>
<dbReference type="PANTHER" id="PTHR42775:SF1">
    <property type="entry name" value="PERMEASE RV2963-RELATED"/>
    <property type="match status" value="1"/>
</dbReference>